<dbReference type="EMBL" id="QSBD01000003">
    <property type="protein sequence ID" value="RGW99872.1"/>
    <property type="molecule type" value="Genomic_DNA"/>
</dbReference>
<evidence type="ECO:0000313" key="6">
    <source>
        <dbReference type="Proteomes" id="UP000467334"/>
    </source>
</evidence>
<reference evidence="1 6" key="4">
    <citation type="journal article" date="2019" name="Nat. Med.">
        <title>A library of human gut bacterial isolates paired with longitudinal multiomics data enables mechanistic microbiome research.</title>
        <authorList>
            <person name="Poyet M."/>
            <person name="Groussin M."/>
            <person name="Gibbons S.M."/>
            <person name="Avila-Pacheco J."/>
            <person name="Jiang X."/>
            <person name="Kearney S.M."/>
            <person name="Perrotta A.R."/>
            <person name="Berdy B."/>
            <person name="Zhao S."/>
            <person name="Lieberman T.D."/>
            <person name="Swanson P.K."/>
            <person name="Smith M."/>
            <person name="Roesemann S."/>
            <person name="Alexander J.E."/>
            <person name="Rich S.A."/>
            <person name="Livny J."/>
            <person name="Vlamakis H."/>
            <person name="Clish C."/>
            <person name="Bullock K."/>
            <person name="Deik A."/>
            <person name="Scott J."/>
            <person name="Pierce K.A."/>
            <person name="Xavier R.J."/>
            <person name="Alm E.J."/>
        </authorList>
    </citation>
    <scope>NUCLEOTIDE SEQUENCE [LARGE SCALE GENOMIC DNA]</scope>
    <source>
        <strain evidence="1 6">BIOML-A6</strain>
    </source>
</reference>
<protein>
    <submittedName>
        <fullName evidence="2">Uncharacterized protein</fullName>
    </submittedName>
</protein>
<dbReference type="Proteomes" id="UP000284777">
    <property type="component" value="Unassembled WGS sequence"/>
</dbReference>
<dbReference type="InterPro" id="IPR045724">
    <property type="entry name" value="DUF6078"/>
</dbReference>
<dbReference type="RefSeq" id="WP_005652503.1">
    <property type="nucleotide sequence ID" value="NZ_CAXSRQ010000002.1"/>
</dbReference>
<evidence type="ECO:0000313" key="3">
    <source>
        <dbReference type="EMBL" id="RGW99872.1"/>
    </source>
</evidence>
<evidence type="ECO:0000313" key="4">
    <source>
        <dbReference type="Proteomes" id="UP000056419"/>
    </source>
</evidence>
<evidence type="ECO:0000313" key="1">
    <source>
        <dbReference type="EMBL" id="KAB5315775.1"/>
    </source>
</evidence>
<dbReference type="GeneID" id="31796049"/>
<reference evidence="2" key="2">
    <citation type="submission" date="2016-01" db="EMBL/GenBank/DDBJ databases">
        <authorList>
            <person name="McClelland M."/>
            <person name="Jain A."/>
            <person name="Saraogi P."/>
            <person name="Mendelson R."/>
            <person name="Westerman R."/>
            <person name="SanMiguel P."/>
            <person name="Csonka L."/>
        </authorList>
    </citation>
    <scope>NUCLEOTIDE SEQUENCE</scope>
    <source>
        <strain evidence="2">CL09T03C01</strain>
    </source>
</reference>
<dbReference type="AlphaFoldDB" id="A0A108T8C0"/>
<name>A0A108T8C0_BACSE</name>
<gene>
    <name evidence="2" type="ORF">AA415_01653</name>
    <name evidence="3" type="ORF">DWV41_03420</name>
    <name evidence="1" type="ORF">F9958_03765</name>
</gene>
<dbReference type="EMBL" id="LRGC01000006">
    <property type="protein sequence ID" value="KWR55204.1"/>
    <property type="molecule type" value="Genomic_DNA"/>
</dbReference>
<comment type="caution">
    <text evidence="2">The sequence shown here is derived from an EMBL/GenBank/DDBJ whole genome shotgun (WGS) entry which is preliminary data.</text>
</comment>
<dbReference type="EMBL" id="WCLE01000005">
    <property type="protein sequence ID" value="KAB5315775.1"/>
    <property type="molecule type" value="Genomic_DNA"/>
</dbReference>
<evidence type="ECO:0000313" key="2">
    <source>
        <dbReference type="EMBL" id="KWR55204.1"/>
    </source>
</evidence>
<dbReference type="PATRIC" id="fig|46506.5.peg.1760"/>
<proteinExistence type="predicted"/>
<evidence type="ECO:0000313" key="5">
    <source>
        <dbReference type="Proteomes" id="UP000284777"/>
    </source>
</evidence>
<reference evidence="3 5" key="3">
    <citation type="submission" date="2018-08" db="EMBL/GenBank/DDBJ databases">
        <title>A genome reference for cultivated species of the human gut microbiota.</title>
        <authorList>
            <person name="Zou Y."/>
            <person name="Xue W."/>
            <person name="Luo G."/>
        </authorList>
    </citation>
    <scope>NUCLEOTIDE SEQUENCE [LARGE SCALE GENOMIC DNA]</scope>
    <source>
        <strain evidence="3 5">AF05-4</strain>
    </source>
</reference>
<sequence>MKEKELAFSDVPNNFLWCINRQCSKAETCLRQLAERLSPEELISCSAINPKHLAKFKNECPYFCSNKQVRYAKGFLGILENLTAKQTHFFINRVISNSSRRTYYRVRNGERALSPAEQQNIINILKECGVTFSIEFDSYFEDYYWSNTL</sequence>
<dbReference type="Pfam" id="PF19555">
    <property type="entry name" value="DUF6078"/>
    <property type="match status" value="1"/>
</dbReference>
<dbReference type="STRING" id="46506.AA415_01653"/>
<accession>A0A108T8C0</accession>
<reference evidence="2 4" key="1">
    <citation type="journal article" date="2016" name="BMC Genomics">
        <title>Type VI secretion systems of human gut Bacteroidales segregate into three genetic architectures, two of which are contained on mobile genetic elements.</title>
        <authorList>
            <person name="Coyne M.J."/>
            <person name="Roelofs K.G."/>
            <person name="Comstock L.E."/>
        </authorList>
    </citation>
    <scope>NUCLEOTIDE SEQUENCE [LARGE SCALE GENOMIC DNA]</scope>
    <source>
        <strain evidence="2 4">CL09T03C01</strain>
    </source>
</reference>
<keyword evidence="4" id="KW-1185">Reference proteome</keyword>
<organism evidence="2 4">
    <name type="scientific">Bacteroides stercoris</name>
    <dbReference type="NCBI Taxonomy" id="46506"/>
    <lineage>
        <taxon>Bacteria</taxon>
        <taxon>Pseudomonadati</taxon>
        <taxon>Bacteroidota</taxon>
        <taxon>Bacteroidia</taxon>
        <taxon>Bacteroidales</taxon>
        <taxon>Bacteroidaceae</taxon>
        <taxon>Bacteroides</taxon>
    </lineage>
</organism>
<dbReference type="Proteomes" id="UP000467334">
    <property type="component" value="Unassembled WGS sequence"/>
</dbReference>
<dbReference type="Proteomes" id="UP000056419">
    <property type="component" value="Unassembled WGS sequence"/>
</dbReference>